<dbReference type="EMBL" id="JBHTOP010000002">
    <property type="protein sequence ID" value="MFD1670825.1"/>
    <property type="molecule type" value="Genomic_DNA"/>
</dbReference>
<accession>A0ABW4J6J1</accession>
<name>A0ABW4J6J1_9LACO</name>
<evidence type="ECO:0000313" key="1">
    <source>
        <dbReference type="EMBL" id="MFD1670825.1"/>
    </source>
</evidence>
<proteinExistence type="predicted"/>
<comment type="caution">
    <text evidence="1">The sequence shown here is derived from an EMBL/GenBank/DDBJ whole genome shotgun (WGS) entry which is preliminary data.</text>
</comment>
<gene>
    <name evidence="1" type="ORF">ACFQ5M_01805</name>
</gene>
<dbReference type="Pfam" id="PF19157">
    <property type="entry name" value="DUF5839"/>
    <property type="match status" value="1"/>
</dbReference>
<reference evidence="2" key="1">
    <citation type="journal article" date="2019" name="Int. J. Syst. Evol. Microbiol.">
        <title>The Global Catalogue of Microorganisms (GCM) 10K type strain sequencing project: providing services to taxonomists for standard genome sequencing and annotation.</title>
        <authorList>
            <consortium name="The Broad Institute Genomics Platform"/>
            <consortium name="The Broad Institute Genome Sequencing Center for Infectious Disease"/>
            <person name="Wu L."/>
            <person name="Ma J."/>
        </authorList>
    </citation>
    <scope>NUCLEOTIDE SEQUENCE [LARGE SCALE GENOMIC DNA]</scope>
    <source>
        <strain evidence="2">CCM 8896</strain>
    </source>
</reference>
<dbReference type="Proteomes" id="UP001597267">
    <property type="component" value="Unassembled WGS sequence"/>
</dbReference>
<dbReference type="RefSeq" id="WP_125712645.1">
    <property type="nucleotide sequence ID" value="NZ_JBHTOP010000002.1"/>
</dbReference>
<evidence type="ECO:0000313" key="2">
    <source>
        <dbReference type="Proteomes" id="UP001597267"/>
    </source>
</evidence>
<keyword evidence="2" id="KW-1185">Reference proteome</keyword>
<dbReference type="InterPro" id="IPR043895">
    <property type="entry name" value="DUF5839"/>
</dbReference>
<organism evidence="1 2">
    <name type="scientific">Agrilactobacillus yilanensis</name>
    <dbReference type="NCBI Taxonomy" id="2485997"/>
    <lineage>
        <taxon>Bacteria</taxon>
        <taxon>Bacillati</taxon>
        <taxon>Bacillota</taxon>
        <taxon>Bacilli</taxon>
        <taxon>Lactobacillales</taxon>
        <taxon>Lactobacillaceae</taxon>
        <taxon>Agrilactobacillus</taxon>
    </lineage>
</organism>
<sequence length="99" mass="11329">MADNVLMGLHIRKDSPDGEWYLKTDKVYKWRITSKTTGQPKPGNLAIVQTKFGTRNVLVYATKEVKNNVADLKPVVKFQDHSSKNAKIVKTFEAFYNKK</sequence>
<protein>
    <submittedName>
        <fullName evidence="1">DUF5839 family protein</fullName>
    </submittedName>
</protein>